<dbReference type="EMBL" id="JAVREJ010000003">
    <property type="protein sequence ID" value="MDT0349335.1"/>
    <property type="molecule type" value="Genomic_DNA"/>
</dbReference>
<organism evidence="2 3">
    <name type="scientific">Pseudonocardia charpentierae</name>
    <dbReference type="NCBI Taxonomy" id="3075545"/>
    <lineage>
        <taxon>Bacteria</taxon>
        <taxon>Bacillati</taxon>
        <taxon>Actinomycetota</taxon>
        <taxon>Actinomycetes</taxon>
        <taxon>Pseudonocardiales</taxon>
        <taxon>Pseudonocardiaceae</taxon>
        <taxon>Pseudonocardia</taxon>
    </lineage>
</organism>
<feature type="chain" id="PRO_5045724915" evidence="1">
    <location>
        <begin position="20"/>
        <end position="186"/>
    </location>
</feature>
<dbReference type="RefSeq" id="WP_311555340.1">
    <property type="nucleotide sequence ID" value="NZ_JAVREJ010000003.1"/>
</dbReference>
<dbReference type="PROSITE" id="PS51257">
    <property type="entry name" value="PROKAR_LIPOPROTEIN"/>
    <property type="match status" value="1"/>
</dbReference>
<sequence length="186" mass="19278">MRVALLVVAALLTAGCTTAVEGPPPSPTGVVLPPRPREVRLEGVDPCSLLTAEQRGALGITSEPRPGTISSSALYGGDVSICTMRGFTGKATTLGIGLVTTSGIALWNADRLDADVTPTSVQGFPAVLAVPRRFTEYCSVDVDVAQGQLVDVQFRDGGNRPQIPQSDLCIRARHAAEAVVASLAAQ</sequence>
<keyword evidence="1" id="KW-0732">Signal</keyword>
<dbReference type="Pfam" id="PF12079">
    <property type="entry name" value="DUF3558"/>
    <property type="match status" value="1"/>
</dbReference>
<dbReference type="Proteomes" id="UP001183202">
    <property type="component" value="Unassembled WGS sequence"/>
</dbReference>
<comment type="caution">
    <text evidence="2">The sequence shown here is derived from an EMBL/GenBank/DDBJ whole genome shotgun (WGS) entry which is preliminary data.</text>
</comment>
<accession>A0ABU2N5Z2</accession>
<keyword evidence="3" id="KW-1185">Reference proteome</keyword>
<proteinExistence type="predicted"/>
<gene>
    <name evidence="2" type="ORF">RM445_07320</name>
</gene>
<evidence type="ECO:0000256" key="1">
    <source>
        <dbReference type="SAM" id="SignalP"/>
    </source>
</evidence>
<protein>
    <submittedName>
        <fullName evidence="2">DUF3558 domain-containing protein</fullName>
    </submittedName>
</protein>
<evidence type="ECO:0000313" key="2">
    <source>
        <dbReference type="EMBL" id="MDT0349335.1"/>
    </source>
</evidence>
<reference evidence="3" key="1">
    <citation type="submission" date="2023-07" db="EMBL/GenBank/DDBJ databases">
        <title>30 novel species of actinomycetes from the DSMZ collection.</title>
        <authorList>
            <person name="Nouioui I."/>
        </authorList>
    </citation>
    <scope>NUCLEOTIDE SEQUENCE [LARGE SCALE GENOMIC DNA]</scope>
    <source>
        <strain evidence="3">DSM 45834</strain>
    </source>
</reference>
<dbReference type="InterPro" id="IPR024520">
    <property type="entry name" value="DUF3558"/>
</dbReference>
<feature type="signal peptide" evidence="1">
    <location>
        <begin position="1"/>
        <end position="19"/>
    </location>
</feature>
<name>A0ABU2N5Z2_9PSEU</name>
<evidence type="ECO:0000313" key="3">
    <source>
        <dbReference type="Proteomes" id="UP001183202"/>
    </source>
</evidence>